<evidence type="ECO:0000256" key="2">
    <source>
        <dbReference type="PROSITE-ProRule" id="PRU01077"/>
    </source>
</evidence>
<comment type="caution">
    <text evidence="6">The sequence shown here is derived from an EMBL/GenBank/DDBJ whole genome shotgun (WGS) entry which is preliminary data.</text>
</comment>
<dbReference type="Gene3D" id="1.20.1270.60">
    <property type="entry name" value="Arfaptin homology (AH) domain/BAR domain"/>
    <property type="match status" value="1"/>
</dbReference>
<dbReference type="SMART" id="SM00055">
    <property type="entry name" value="FCH"/>
    <property type="match status" value="1"/>
</dbReference>
<accession>A0A4T0FNB3</accession>
<dbReference type="Gene3D" id="1.10.555.10">
    <property type="entry name" value="Rho GTPase activation protein"/>
    <property type="match status" value="1"/>
</dbReference>
<feature type="compositionally biased region" description="Low complexity" evidence="3">
    <location>
        <begin position="279"/>
        <end position="295"/>
    </location>
</feature>
<dbReference type="AlphaFoldDB" id="A0A4T0FNB3"/>
<keyword evidence="2" id="KW-0175">Coiled coil</keyword>
<dbReference type="PROSITE" id="PS50238">
    <property type="entry name" value="RHOGAP"/>
    <property type="match status" value="1"/>
</dbReference>
<reference evidence="6 7" key="1">
    <citation type="submission" date="2019-03" db="EMBL/GenBank/DDBJ databases">
        <title>Sequencing 23 genomes of Wallemia ichthyophaga.</title>
        <authorList>
            <person name="Gostincar C."/>
        </authorList>
    </citation>
    <scope>NUCLEOTIDE SEQUENCE [LARGE SCALE GENOMIC DNA]</scope>
    <source>
        <strain evidence="6 7">EXF-5753</strain>
    </source>
</reference>
<feature type="domain" description="Rho-GAP" evidence="4">
    <location>
        <begin position="493"/>
        <end position="687"/>
    </location>
</feature>
<feature type="domain" description="F-BAR" evidence="5">
    <location>
        <begin position="113"/>
        <end position="422"/>
    </location>
</feature>
<keyword evidence="1" id="KW-0343">GTPase activation</keyword>
<dbReference type="PROSITE" id="PS51741">
    <property type="entry name" value="F_BAR"/>
    <property type="match status" value="1"/>
</dbReference>
<dbReference type="Pfam" id="PF00611">
    <property type="entry name" value="FCH"/>
    <property type="match status" value="1"/>
</dbReference>
<feature type="region of interest" description="Disordered" evidence="3">
    <location>
        <begin position="1"/>
        <end position="63"/>
    </location>
</feature>
<evidence type="ECO:0008006" key="8">
    <source>
        <dbReference type="Google" id="ProtNLM"/>
    </source>
</evidence>
<dbReference type="EMBL" id="SPNW01000023">
    <property type="protein sequence ID" value="TIA89911.1"/>
    <property type="molecule type" value="Genomic_DNA"/>
</dbReference>
<dbReference type="InterPro" id="IPR008936">
    <property type="entry name" value="Rho_GTPase_activation_prot"/>
</dbReference>
<keyword evidence="7" id="KW-1185">Reference proteome</keyword>
<feature type="region of interest" description="Disordered" evidence="3">
    <location>
        <begin position="279"/>
        <end position="298"/>
    </location>
</feature>
<dbReference type="PANTHER" id="PTHR23176">
    <property type="entry name" value="RHO/RAC/CDC GTPASE-ACTIVATING PROTEIN"/>
    <property type="match status" value="1"/>
</dbReference>
<dbReference type="Pfam" id="PF00620">
    <property type="entry name" value="RhoGAP"/>
    <property type="match status" value="1"/>
</dbReference>
<feature type="compositionally biased region" description="Low complexity" evidence="3">
    <location>
        <begin position="10"/>
        <end position="29"/>
    </location>
</feature>
<gene>
    <name evidence="6" type="ORF">E3P99_01817</name>
</gene>
<proteinExistence type="predicted"/>
<evidence type="ECO:0000313" key="7">
    <source>
        <dbReference type="Proteomes" id="UP000310189"/>
    </source>
</evidence>
<evidence type="ECO:0000313" key="6">
    <source>
        <dbReference type="EMBL" id="TIA89911.1"/>
    </source>
</evidence>
<organism evidence="6 7">
    <name type="scientific">Wallemia hederae</name>
    <dbReference type="NCBI Taxonomy" id="1540922"/>
    <lineage>
        <taxon>Eukaryota</taxon>
        <taxon>Fungi</taxon>
        <taxon>Dikarya</taxon>
        <taxon>Basidiomycota</taxon>
        <taxon>Wallemiomycotina</taxon>
        <taxon>Wallemiomycetes</taxon>
        <taxon>Wallemiales</taxon>
        <taxon>Wallemiaceae</taxon>
        <taxon>Wallemia</taxon>
    </lineage>
</organism>
<name>A0A4T0FNB3_9BASI</name>
<dbReference type="InterPro" id="IPR031160">
    <property type="entry name" value="F_BAR_dom"/>
</dbReference>
<dbReference type="GO" id="GO:0007165">
    <property type="term" value="P:signal transduction"/>
    <property type="evidence" value="ECO:0007669"/>
    <property type="project" value="InterPro"/>
</dbReference>
<dbReference type="GO" id="GO:0005737">
    <property type="term" value="C:cytoplasm"/>
    <property type="evidence" value="ECO:0007669"/>
    <property type="project" value="TreeGrafter"/>
</dbReference>
<dbReference type="Proteomes" id="UP000310189">
    <property type="component" value="Unassembled WGS sequence"/>
</dbReference>
<dbReference type="InterPro" id="IPR001060">
    <property type="entry name" value="FCH_dom"/>
</dbReference>
<dbReference type="InterPro" id="IPR000198">
    <property type="entry name" value="RhoGAP_dom"/>
</dbReference>
<dbReference type="InterPro" id="IPR050729">
    <property type="entry name" value="Rho-GAP"/>
</dbReference>
<dbReference type="OrthoDB" id="79452at2759"/>
<evidence type="ECO:0000256" key="3">
    <source>
        <dbReference type="SAM" id="MobiDB-lite"/>
    </source>
</evidence>
<evidence type="ECO:0000256" key="1">
    <source>
        <dbReference type="ARBA" id="ARBA00022468"/>
    </source>
</evidence>
<dbReference type="InterPro" id="IPR027267">
    <property type="entry name" value="AH/BAR_dom_sf"/>
</dbReference>
<dbReference type="PANTHER" id="PTHR23176:SF134">
    <property type="entry name" value="RHO-TYPE GTPASE-ACTIVATING PROTEIN"/>
    <property type="match status" value="1"/>
</dbReference>
<dbReference type="SUPFAM" id="SSF103657">
    <property type="entry name" value="BAR/IMD domain-like"/>
    <property type="match status" value="1"/>
</dbReference>
<dbReference type="SMART" id="SM00324">
    <property type="entry name" value="RhoGAP"/>
    <property type="match status" value="1"/>
</dbReference>
<sequence>MDSAKFPERTSSSHTPTNSNSQSQSQSQTHSKHNSDSYINHTLPNLPDGAALGTPPTPLNESIDESFVTSNTFPTNISGLSNDTAQPIDDAQITDHLPGGVQGAPFPDEVVPTTFDDNVYQSLCELECGIPLLLERIKQSMISCKEAATFLKKKAQIEEEYGRQMLKLAKSTSETYSTTEGKAGSFVESWHSMMRLHESIGEGKLRFATRLNEISDELSQLHREVDKSRKQAKDYGTKHEKMLQEAELNTEKSKHRFDTVAEELERVLIIKEGESLKEGSISRAANANAGSSQSSVYADKKGGFSKMRKGAGFFRGRNPGQILKQEEDIRNRISQASDSFKRNAQESSSLRTEYWEIYMPRIVRTLKECSDEIDLGVQYHLERYAFLLENSLLNEGVTVTPLAKEDGPGLRSLIEGIDNQKDFKTFMQNFAVTQPKTAGPAKSGPDYESQAKTFSPSHTYARIPSMSSQTQTQTPKASVASLPALPAKKTFGIDLTDQMVRDDVEIPVIVEKCSVIIEDLGLDSQGIYRLSGTTSKVQSLKAKIDQDVEGINLYEEEEAMDINVVASCVKQWFRELPEPLLTFPLYAQFVEAAKVENDRLRHIKLHETVNQLPDCNYSTLKYLMGHLDKVKDRHEVNSMHTSNLAIVFGPTLLSPPPEEQAKGTALADMQYQCKAIETILENYAAIFIEEEQ</sequence>
<evidence type="ECO:0000259" key="4">
    <source>
        <dbReference type="PROSITE" id="PS50238"/>
    </source>
</evidence>
<dbReference type="GO" id="GO:0005096">
    <property type="term" value="F:GTPase activator activity"/>
    <property type="evidence" value="ECO:0007669"/>
    <property type="project" value="UniProtKB-KW"/>
</dbReference>
<evidence type="ECO:0000259" key="5">
    <source>
        <dbReference type="PROSITE" id="PS51741"/>
    </source>
</evidence>
<protein>
    <recommendedName>
        <fullName evidence="8">Rho-GAP domain-containing protein</fullName>
    </recommendedName>
</protein>
<dbReference type="SUPFAM" id="SSF48350">
    <property type="entry name" value="GTPase activation domain, GAP"/>
    <property type="match status" value="1"/>
</dbReference>